<sequence length="377" mass="41542">MSDQDVKDAVAKELSDSPYPCSTLTQLSGGTANFVYRGVLSEPLQDGKTTVIVKHTEDYVASNRDFKLSAQRCLVEESALRGLNAFHSVTTTNSSTGGQKFQITVKTPGLLHFNPATNTQVMEDLPSALDLKTFLLSPSVSSAISREWATSIGRTLGIWLRSFHTWIDDPAQAEVASGFEKNETMKKLKFSINYDSLLNMVGAHPDLLDESRGVFERVRERAAAELEEGVGGPIGAIHGDFWSGNVLIPKTALDQPLPVTPLFIIDWELAQVGSRALDLGQMIAELYLLKHFKDIDAGLWVIEGFAEGYQDISEEMAFRTLIHVGVHLIFWGSTVAGWGTPEQVRDVVRVGRDLITKADGKDREAFKGEVWEALFRA</sequence>
<dbReference type="Proteomes" id="UP000054771">
    <property type="component" value="Unassembled WGS sequence"/>
</dbReference>
<dbReference type="Gene3D" id="3.30.200.20">
    <property type="entry name" value="Phosphorylase Kinase, domain 1"/>
    <property type="match status" value="1"/>
</dbReference>
<proteinExistence type="predicted"/>
<dbReference type="Pfam" id="PF01636">
    <property type="entry name" value="APH"/>
    <property type="match status" value="1"/>
</dbReference>
<dbReference type="SUPFAM" id="SSF56112">
    <property type="entry name" value="Protein kinase-like (PK-like)"/>
    <property type="match status" value="1"/>
</dbReference>
<organism evidence="2 3">
    <name type="scientific">Aspergillus calidoustus</name>
    <dbReference type="NCBI Taxonomy" id="454130"/>
    <lineage>
        <taxon>Eukaryota</taxon>
        <taxon>Fungi</taxon>
        <taxon>Dikarya</taxon>
        <taxon>Ascomycota</taxon>
        <taxon>Pezizomycotina</taxon>
        <taxon>Eurotiomycetes</taxon>
        <taxon>Eurotiomycetidae</taxon>
        <taxon>Eurotiales</taxon>
        <taxon>Aspergillaceae</taxon>
        <taxon>Aspergillus</taxon>
        <taxon>Aspergillus subgen. Nidulantes</taxon>
    </lineage>
</organism>
<feature type="domain" description="Aminoglycoside phosphotransferase" evidence="1">
    <location>
        <begin position="201"/>
        <end position="283"/>
    </location>
</feature>
<dbReference type="OMA" id="VHLICWY"/>
<protein>
    <recommendedName>
        <fullName evidence="1">Aminoglycoside phosphotransferase domain-containing protein</fullName>
    </recommendedName>
</protein>
<dbReference type="OrthoDB" id="25129at2759"/>
<dbReference type="InterPro" id="IPR011009">
    <property type="entry name" value="Kinase-like_dom_sf"/>
</dbReference>
<dbReference type="EMBL" id="CDMC01000006">
    <property type="protein sequence ID" value="CEN61372.1"/>
    <property type="molecule type" value="Genomic_DNA"/>
</dbReference>
<accession>A0A0U5GTE8</accession>
<dbReference type="Gene3D" id="3.90.1200.10">
    <property type="match status" value="1"/>
</dbReference>
<dbReference type="STRING" id="454130.A0A0U5GTE8"/>
<evidence type="ECO:0000259" key="1">
    <source>
        <dbReference type="Pfam" id="PF01636"/>
    </source>
</evidence>
<evidence type="ECO:0000313" key="3">
    <source>
        <dbReference type="Proteomes" id="UP000054771"/>
    </source>
</evidence>
<evidence type="ECO:0000313" key="2">
    <source>
        <dbReference type="EMBL" id="CEN61372.1"/>
    </source>
</evidence>
<keyword evidence="3" id="KW-1185">Reference proteome</keyword>
<gene>
    <name evidence="2" type="ORF">ASPCAL08026</name>
</gene>
<name>A0A0U5GTE8_ASPCI</name>
<reference evidence="3" key="1">
    <citation type="journal article" date="2016" name="Genome Announc.">
        <title>Draft genome sequences of fungus Aspergillus calidoustus.</title>
        <authorList>
            <person name="Horn F."/>
            <person name="Linde J."/>
            <person name="Mattern D.J."/>
            <person name="Walther G."/>
            <person name="Guthke R."/>
            <person name="Scherlach K."/>
            <person name="Martin K."/>
            <person name="Brakhage A.A."/>
            <person name="Petzke L."/>
            <person name="Valiante V."/>
        </authorList>
    </citation>
    <scope>NUCLEOTIDE SEQUENCE [LARGE SCALE GENOMIC DNA]</scope>
    <source>
        <strain evidence="3">SF006504</strain>
    </source>
</reference>
<dbReference type="InterPro" id="IPR002575">
    <property type="entry name" value="Aminoglycoside_PTrfase"/>
</dbReference>
<dbReference type="AlphaFoldDB" id="A0A0U5GTE8"/>